<dbReference type="Gene3D" id="3.40.50.1820">
    <property type="entry name" value="alpha/beta hydrolase"/>
    <property type="match status" value="1"/>
</dbReference>
<dbReference type="WBParaSite" id="TASK_0000303101-mRNA-1">
    <property type="protein sequence ID" value="TASK_0000303101-mRNA-1"/>
    <property type="gene ID" value="TASK_0000303101"/>
</dbReference>
<reference evidence="6 7" key="2">
    <citation type="submission" date="2018-11" db="EMBL/GenBank/DDBJ databases">
        <authorList>
            <consortium name="Pathogen Informatics"/>
        </authorList>
    </citation>
    <scope>NUCLEOTIDE SEQUENCE [LARGE SCALE GENOMIC DNA]</scope>
</reference>
<gene>
    <name evidence="6" type="ORF">TASK_LOCUS3032</name>
</gene>
<dbReference type="InterPro" id="IPR002018">
    <property type="entry name" value="CarbesteraseB"/>
</dbReference>
<evidence type="ECO:0000256" key="1">
    <source>
        <dbReference type="ARBA" id="ARBA00005964"/>
    </source>
</evidence>
<dbReference type="PANTHER" id="PTHR43918">
    <property type="entry name" value="ACETYLCHOLINESTERASE"/>
    <property type="match status" value="1"/>
</dbReference>
<dbReference type="Proteomes" id="UP000282613">
    <property type="component" value="Unassembled WGS sequence"/>
</dbReference>
<comment type="similarity">
    <text evidence="1">Belongs to the type-B carboxylesterase/lipase family.</text>
</comment>
<dbReference type="InterPro" id="IPR000997">
    <property type="entry name" value="Cholinesterase"/>
</dbReference>
<dbReference type="InterPro" id="IPR029058">
    <property type="entry name" value="AB_hydrolase_fold"/>
</dbReference>
<dbReference type="InterPro" id="IPR050654">
    <property type="entry name" value="AChE-related_enzymes"/>
</dbReference>
<accession>A0A0R3W037</accession>
<proteinExistence type="inferred from homology"/>
<sequence>MYWLLYGLGIKGINFLHENGTVTLPSLKDLREVKIDYLQLVQTRFMSIGHLVGPFPAIATLQYGFNSPEIPKVTSYDTGLKYNALTSTLALLYRLDDLSGEVDFICPTLLFARLLSKIKGSRVQFYSFVHRTIGNTFPEWTGLMHGYEIEYVFGMPFSQTFTSEYYNFTEQEAELSRRVMRYWANFARIG</sequence>
<dbReference type="GO" id="GO:0019695">
    <property type="term" value="P:choline metabolic process"/>
    <property type="evidence" value="ECO:0007669"/>
    <property type="project" value="TreeGrafter"/>
</dbReference>
<dbReference type="GO" id="GO:0003990">
    <property type="term" value="F:acetylcholinesterase activity"/>
    <property type="evidence" value="ECO:0007669"/>
    <property type="project" value="TreeGrafter"/>
</dbReference>
<keyword evidence="4" id="KW-1015">Disulfide bond</keyword>
<name>A0A0R3W037_TAEAS</name>
<keyword evidence="3" id="KW-0378">Hydrolase</keyword>
<keyword evidence="2" id="KW-0719">Serine esterase</keyword>
<evidence type="ECO:0000256" key="4">
    <source>
        <dbReference type="ARBA" id="ARBA00023157"/>
    </source>
</evidence>
<reference evidence="8" key="1">
    <citation type="submission" date="2017-02" db="UniProtKB">
        <authorList>
            <consortium name="WormBaseParasite"/>
        </authorList>
    </citation>
    <scope>IDENTIFICATION</scope>
</reference>
<dbReference type="OrthoDB" id="408631at2759"/>
<dbReference type="PANTHER" id="PTHR43918:SF12">
    <property type="entry name" value="ACETYLCHOLINESTERASE 1"/>
    <property type="match status" value="1"/>
</dbReference>
<dbReference type="PRINTS" id="PR00878">
    <property type="entry name" value="CHOLNESTRASE"/>
</dbReference>
<protein>
    <submittedName>
        <fullName evidence="8">COesterase domain-containing protein</fullName>
    </submittedName>
</protein>
<feature type="domain" description="Carboxylesterase type B" evidence="5">
    <location>
        <begin position="90"/>
        <end position="190"/>
    </location>
</feature>
<keyword evidence="7" id="KW-1185">Reference proteome</keyword>
<evidence type="ECO:0000256" key="3">
    <source>
        <dbReference type="ARBA" id="ARBA00022801"/>
    </source>
</evidence>
<organism evidence="8">
    <name type="scientific">Taenia asiatica</name>
    <name type="common">Asian tapeworm</name>
    <dbReference type="NCBI Taxonomy" id="60517"/>
    <lineage>
        <taxon>Eukaryota</taxon>
        <taxon>Metazoa</taxon>
        <taxon>Spiralia</taxon>
        <taxon>Lophotrochozoa</taxon>
        <taxon>Platyhelminthes</taxon>
        <taxon>Cestoda</taxon>
        <taxon>Eucestoda</taxon>
        <taxon>Cyclophyllidea</taxon>
        <taxon>Taeniidae</taxon>
        <taxon>Taenia</taxon>
    </lineage>
</organism>
<dbReference type="SUPFAM" id="SSF53474">
    <property type="entry name" value="alpha/beta-Hydrolases"/>
    <property type="match status" value="1"/>
</dbReference>
<dbReference type="GO" id="GO:0006581">
    <property type="term" value="P:acetylcholine catabolic process"/>
    <property type="evidence" value="ECO:0007669"/>
    <property type="project" value="TreeGrafter"/>
</dbReference>
<dbReference type="GO" id="GO:0005886">
    <property type="term" value="C:plasma membrane"/>
    <property type="evidence" value="ECO:0007669"/>
    <property type="project" value="TreeGrafter"/>
</dbReference>
<evidence type="ECO:0000313" key="8">
    <source>
        <dbReference type="WBParaSite" id="TASK_0000303101-mRNA-1"/>
    </source>
</evidence>
<evidence type="ECO:0000313" key="6">
    <source>
        <dbReference type="EMBL" id="VDK26935.1"/>
    </source>
</evidence>
<dbReference type="GO" id="GO:0005615">
    <property type="term" value="C:extracellular space"/>
    <property type="evidence" value="ECO:0007669"/>
    <property type="project" value="TreeGrafter"/>
</dbReference>
<dbReference type="AlphaFoldDB" id="A0A0R3W037"/>
<evidence type="ECO:0000256" key="2">
    <source>
        <dbReference type="ARBA" id="ARBA00022487"/>
    </source>
</evidence>
<dbReference type="EMBL" id="UYRS01004967">
    <property type="protein sequence ID" value="VDK26935.1"/>
    <property type="molecule type" value="Genomic_DNA"/>
</dbReference>
<evidence type="ECO:0000259" key="5">
    <source>
        <dbReference type="Pfam" id="PF00135"/>
    </source>
</evidence>
<dbReference type="STRING" id="60517.A0A0R3W037"/>
<dbReference type="Pfam" id="PF00135">
    <property type="entry name" value="COesterase"/>
    <property type="match status" value="1"/>
</dbReference>
<evidence type="ECO:0000313" key="7">
    <source>
        <dbReference type="Proteomes" id="UP000282613"/>
    </source>
</evidence>